<feature type="compositionally biased region" description="Polar residues" evidence="1">
    <location>
        <begin position="419"/>
        <end position="433"/>
    </location>
</feature>
<evidence type="ECO:0000256" key="1">
    <source>
        <dbReference type="SAM" id="MobiDB-lite"/>
    </source>
</evidence>
<sequence length="433" mass="46825">MSVKSPFQQPPSSHGMHPVKDGHHVPDAAALKAAIGKGAEALGAMQLTSHAAFHELAGMVHGREAHARQARQPQPGGATQNQQRSNNVPARGAVRQRGPQPPADAKAGQGEESLLDKAASSILSRLKNGDSSDNLQQDLRDQHDPLERYRLFEKALKKLDEEEQSDEDKAPPRKQLLRLLGDLDKEHGAAIREGLEATGDMHALLRSLGEASVNAVRGWFGTARTGNTFGPPSAIDLATRLRDTFGAGEFADALSQLGQKITKNLSVRSQRVAGEPPLMALPDTRAFTTVKSCHAKAKELMRDLAELNVVLRDGQGSVDLAITLMRMAGGGREHAVELADSIIDLKSLSDRRQSHAWNSIRKALADLPPSVWPQDAGVMGAVLAEFSDKVRELDAKLPPASVPAEQKREAELREKNTERMQGTTTRPTVRSRG</sequence>
<feature type="region of interest" description="Disordered" evidence="1">
    <location>
        <begin position="125"/>
        <end position="146"/>
    </location>
</feature>
<feature type="compositionally biased region" description="Basic and acidic residues" evidence="1">
    <location>
        <begin position="405"/>
        <end position="418"/>
    </location>
</feature>
<feature type="compositionally biased region" description="Polar residues" evidence="1">
    <location>
        <begin position="77"/>
        <end position="88"/>
    </location>
</feature>
<reference evidence="2 3" key="1">
    <citation type="submission" date="2023-10" db="EMBL/GenBank/DDBJ databases">
        <title>Noviherbaspirillum sp. CPCC 100848 genome assembly.</title>
        <authorList>
            <person name="Li X.Y."/>
            <person name="Fang X.M."/>
        </authorList>
    </citation>
    <scope>NUCLEOTIDE SEQUENCE [LARGE SCALE GENOMIC DNA]</scope>
    <source>
        <strain evidence="2 3">CPCC 100848</strain>
    </source>
</reference>
<dbReference type="Proteomes" id="UP001352263">
    <property type="component" value="Unassembled WGS sequence"/>
</dbReference>
<dbReference type="RefSeq" id="WP_326506482.1">
    <property type="nucleotide sequence ID" value="NZ_JAWIIV010000008.1"/>
</dbReference>
<feature type="region of interest" description="Disordered" evidence="1">
    <location>
        <begin position="396"/>
        <end position="433"/>
    </location>
</feature>
<evidence type="ECO:0000313" key="3">
    <source>
        <dbReference type="Proteomes" id="UP001352263"/>
    </source>
</evidence>
<feature type="region of interest" description="Disordered" evidence="1">
    <location>
        <begin position="63"/>
        <end position="112"/>
    </location>
</feature>
<gene>
    <name evidence="2" type="ORF">RY831_11460</name>
</gene>
<protein>
    <submittedName>
        <fullName evidence="2">Uncharacterized protein</fullName>
    </submittedName>
</protein>
<accession>A0ABU6J7Z9</accession>
<dbReference type="EMBL" id="JAWIIV010000008">
    <property type="protein sequence ID" value="MEC4719768.1"/>
    <property type="molecule type" value="Genomic_DNA"/>
</dbReference>
<evidence type="ECO:0000313" key="2">
    <source>
        <dbReference type="EMBL" id="MEC4719768.1"/>
    </source>
</evidence>
<organism evidence="2 3">
    <name type="scientific">Noviherbaspirillum album</name>
    <dbReference type="NCBI Taxonomy" id="3080276"/>
    <lineage>
        <taxon>Bacteria</taxon>
        <taxon>Pseudomonadati</taxon>
        <taxon>Pseudomonadota</taxon>
        <taxon>Betaproteobacteria</taxon>
        <taxon>Burkholderiales</taxon>
        <taxon>Oxalobacteraceae</taxon>
        <taxon>Noviherbaspirillum</taxon>
    </lineage>
</organism>
<comment type="caution">
    <text evidence="2">The sequence shown here is derived from an EMBL/GenBank/DDBJ whole genome shotgun (WGS) entry which is preliminary data.</text>
</comment>
<feature type="compositionally biased region" description="Polar residues" evidence="1">
    <location>
        <begin position="1"/>
        <end position="12"/>
    </location>
</feature>
<proteinExistence type="predicted"/>
<name>A0ABU6J7Z9_9BURK</name>
<keyword evidence="3" id="KW-1185">Reference proteome</keyword>
<feature type="region of interest" description="Disordered" evidence="1">
    <location>
        <begin position="1"/>
        <end position="24"/>
    </location>
</feature>